<proteinExistence type="predicted"/>
<organism evidence="3 5">
    <name type="scientific">Actinokineospora soli</name>
    <dbReference type="NCBI Taxonomy" id="1048753"/>
    <lineage>
        <taxon>Bacteria</taxon>
        <taxon>Bacillati</taxon>
        <taxon>Actinomycetota</taxon>
        <taxon>Actinomycetes</taxon>
        <taxon>Pseudonocardiales</taxon>
        <taxon>Pseudonocardiaceae</taxon>
        <taxon>Actinokineospora</taxon>
    </lineage>
</organism>
<dbReference type="Pfam" id="PF14361">
    <property type="entry name" value="RsbRD_N"/>
    <property type="match status" value="1"/>
</dbReference>
<keyword evidence="5" id="KW-1185">Reference proteome</keyword>
<feature type="domain" description="RsbT co-antagonist protein RsbRD N-terminal" evidence="2">
    <location>
        <begin position="19"/>
        <end position="85"/>
    </location>
</feature>
<dbReference type="Proteomes" id="UP001596512">
    <property type="component" value="Unassembled WGS sequence"/>
</dbReference>
<evidence type="ECO:0000313" key="5">
    <source>
        <dbReference type="Proteomes" id="UP001596512"/>
    </source>
</evidence>
<reference evidence="3" key="1">
    <citation type="journal article" date="2014" name="Int. J. Syst. Evol. Microbiol.">
        <title>Complete genome of a new Firmicutes species belonging to the dominant human colonic microbiota ('Ruminococcus bicirculans') reveals two chromosomes and a selective capacity to utilize plant glucans.</title>
        <authorList>
            <consortium name="NISC Comparative Sequencing Program"/>
            <person name="Wegmann U."/>
            <person name="Louis P."/>
            <person name="Goesmann A."/>
            <person name="Henrissat B."/>
            <person name="Duncan S.H."/>
            <person name="Flint H.J."/>
        </authorList>
    </citation>
    <scope>NUCLEOTIDE SEQUENCE</scope>
    <source>
        <strain evidence="3">JCM 17695</strain>
    </source>
</reference>
<sequence>MPIAIGGVPLAGLLSSRMPELSRQVISTLLAELGIYRTLPEEEIGGEITWVVEDNLRLVAAMLREHQVPDLSRLAASARRRAEEGCRWKPCSAPTTSARTSPGPR</sequence>
<evidence type="ECO:0000313" key="3">
    <source>
        <dbReference type="EMBL" id="MFC7612395.1"/>
    </source>
</evidence>
<feature type="compositionally biased region" description="Polar residues" evidence="1">
    <location>
        <begin position="93"/>
        <end position="105"/>
    </location>
</feature>
<evidence type="ECO:0000313" key="4">
    <source>
        <dbReference type="EMBL" id="MFC7618615.1"/>
    </source>
</evidence>
<evidence type="ECO:0000256" key="1">
    <source>
        <dbReference type="SAM" id="MobiDB-lite"/>
    </source>
</evidence>
<name>A0ABW2TF60_9PSEU</name>
<reference evidence="3" key="3">
    <citation type="submission" date="2024-09" db="EMBL/GenBank/DDBJ databases">
        <authorList>
            <person name="Sun Q."/>
            <person name="Mori K."/>
        </authorList>
    </citation>
    <scope>NUCLEOTIDE SEQUENCE</scope>
    <source>
        <strain evidence="3">JCM 17695</strain>
    </source>
</reference>
<gene>
    <name evidence="3" type="ORF">ACFQV2_00625</name>
    <name evidence="4" type="ORF">ACFQV2_40065</name>
</gene>
<protein>
    <recommendedName>
        <fullName evidence="2">RsbT co-antagonist protein RsbRD N-terminal domain-containing protein</fullName>
    </recommendedName>
</protein>
<dbReference type="EMBL" id="JBHTEY010000004">
    <property type="protein sequence ID" value="MFC7618615.1"/>
    <property type="molecule type" value="Genomic_DNA"/>
</dbReference>
<dbReference type="InterPro" id="IPR025751">
    <property type="entry name" value="RsbRD_N_dom"/>
</dbReference>
<dbReference type="EMBL" id="JBHTEY010000003">
    <property type="protein sequence ID" value="MFC7612395.1"/>
    <property type="molecule type" value="Genomic_DNA"/>
</dbReference>
<reference evidence="5" key="2">
    <citation type="journal article" date="2019" name="Int. J. Syst. Evol. Microbiol.">
        <title>The Global Catalogue of Microorganisms (GCM) 10K type strain sequencing project: providing services to taxonomists for standard genome sequencing and annotation.</title>
        <authorList>
            <consortium name="The Broad Institute Genomics Platform"/>
            <consortium name="The Broad Institute Genome Sequencing Center for Infectious Disease"/>
            <person name="Wu L."/>
            <person name="Ma J."/>
        </authorList>
    </citation>
    <scope>NUCLEOTIDE SEQUENCE [LARGE SCALE GENOMIC DNA]</scope>
    <source>
        <strain evidence="5">JCM 17695</strain>
    </source>
</reference>
<comment type="caution">
    <text evidence="3">The sequence shown here is derived from an EMBL/GenBank/DDBJ whole genome shotgun (WGS) entry which is preliminary data.</text>
</comment>
<feature type="region of interest" description="Disordered" evidence="1">
    <location>
        <begin position="81"/>
        <end position="105"/>
    </location>
</feature>
<accession>A0ABW2TF60</accession>
<evidence type="ECO:0000259" key="2">
    <source>
        <dbReference type="Pfam" id="PF14361"/>
    </source>
</evidence>